<keyword evidence="9" id="KW-1185">Reference proteome</keyword>
<keyword evidence="2" id="KW-0808">Transferase</keyword>
<dbReference type="GO" id="GO:0047184">
    <property type="term" value="F:1-acylglycerophosphocholine O-acyltransferase activity"/>
    <property type="evidence" value="ECO:0007669"/>
    <property type="project" value="TreeGrafter"/>
</dbReference>
<dbReference type="PANTHER" id="PTHR12497">
    <property type="entry name" value="TAZ PROTEIN TAFAZZIN"/>
    <property type="match status" value="1"/>
</dbReference>
<proteinExistence type="inferred from homology"/>
<comment type="caution">
    <text evidence="8">The sequence shown here is derived from an EMBL/GenBank/DDBJ whole genome shotgun (WGS) entry which is preliminary data.</text>
</comment>
<keyword evidence="4" id="KW-0472">Membrane</keyword>
<name>A0A9P8RT20_9PEZI</name>
<comment type="similarity">
    <text evidence="6">Belongs to the taffazin family.</text>
</comment>
<evidence type="ECO:0000256" key="5">
    <source>
        <dbReference type="ARBA" id="ARBA00023315"/>
    </source>
</evidence>
<reference evidence="8" key="1">
    <citation type="submission" date="2021-03" db="EMBL/GenBank/DDBJ databases">
        <title>Comparative genomics and phylogenomic investigation of the class Geoglossomycetes provide insights into ecological specialization and systematics.</title>
        <authorList>
            <person name="Melie T."/>
            <person name="Pirro S."/>
            <person name="Miller A.N."/>
            <person name="Quandt A."/>
        </authorList>
    </citation>
    <scope>NUCLEOTIDE SEQUENCE</scope>
    <source>
        <strain evidence="8">CAQ_001_2017</strain>
    </source>
</reference>
<evidence type="ECO:0000256" key="3">
    <source>
        <dbReference type="ARBA" id="ARBA00023098"/>
    </source>
</evidence>
<accession>A0A9P8RT20</accession>
<dbReference type="Proteomes" id="UP000750711">
    <property type="component" value="Unassembled WGS sequence"/>
</dbReference>
<evidence type="ECO:0000256" key="6">
    <source>
        <dbReference type="RuleBase" id="RU365062"/>
    </source>
</evidence>
<dbReference type="EMBL" id="JAGHQM010000074">
    <property type="protein sequence ID" value="KAH0565633.1"/>
    <property type="molecule type" value="Genomic_DNA"/>
</dbReference>
<evidence type="ECO:0000256" key="2">
    <source>
        <dbReference type="ARBA" id="ARBA00022679"/>
    </source>
</evidence>
<feature type="region of interest" description="Disordered" evidence="7">
    <location>
        <begin position="128"/>
        <end position="161"/>
    </location>
</feature>
<dbReference type="InterPro" id="IPR000872">
    <property type="entry name" value="Tafazzin"/>
</dbReference>
<organism evidence="8 9">
    <name type="scientific">Trichoglossum hirsutum</name>
    <dbReference type="NCBI Taxonomy" id="265104"/>
    <lineage>
        <taxon>Eukaryota</taxon>
        <taxon>Fungi</taxon>
        <taxon>Dikarya</taxon>
        <taxon>Ascomycota</taxon>
        <taxon>Pezizomycotina</taxon>
        <taxon>Geoglossomycetes</taxon>
        <taxon>Geoglossales</taxon>
        <taxon>Geoglossaceae</taxon>
        <taxon>Trichoglossum</taxon>
    </lineage>
</organism>
<evidence type="ECO:0000256" key="1">
    <source>
        <dbReference type="ARBA" id="ARBA00004170"/>
    </source>
</evidence>
<sequence>MRTMRYFKWGVARLILEAEPCPRVVPIWIEGLDNVMHESRPVPRFIPRIGKDVKIVFGEEVDAERVFGDLRIRWRDIVREEEEAGGGRLVVGVLTDRLKGADEVTELRIECARRVREEVLRIRREAGWPDEPPENKVAETWKEKGDKREGRMKDGSWEKDT</sequence>
<dbReference type="PRINTS" id="PR00979">
    <property type="entry name" value="TAFAZZIN"/>
</dbReference>
<evidence type="ECO:0000256" key="7">
    <source>
        <dbReference type="SAM" id="MobiDB-lite"/>
    </source>
</evidence>
<dbReference type="GO" id="GO:0031966">
    <property type="term" value="C:mitochondrial membrane"/>
    <property type="evidence" value="ECO:0007669"/>
    <property type="project" value="TreeGrafter"/>
</dbReference>
<dbReference type="GO" id="GO:0007007">
    <property type="term" value="P:inner mitochondrial membrane organization"/>
    <property type="evidence" value="ECO:0007669"/>
    <property type="project" value="TreeGrafter"/>
</dbReference>
<dbReference type="GO" id="GO:0035965">
    <property type="term" value="P:cardiolipin acyl-chain remodeling"/>
    <property type="evidence" value="ECO:0007669"/>
    <property type="project" value="TreeGrafter"/>
</dbReference>
<gene>
    <name evidence="8" type="ORF">GP486_000965</name>
</gene>
<evidence type="ECO:0000313" key="9">
    <source>
        <dbReference type="Proteomes" id="UP000750711"/>
    </source>
</evidence>
<comment type="subcellular location">
    <subcellularLocation>
        <location evidence="1">Membrane</location>
        <topology evidence="1">Peripheral membrane protein</topology>
    </subcellularLocation>
</comment>
<dbReference type="SUPFAM" id="SSF69593">
    <property type="entry name" value="Glycerol-3-phosphate (1)-acyltransferase"/>
    <property type="match status" value="1"/>
</dbReference>
<dbReference type="PANTHER" id="PTHR12497:SF0">
    <property type="entry name" value="TAFAZZIN"/>
    <property type="match status" value="1"/>
</dbReference>
<keyword evidence="3" id="KW-0443">Lipid metabolism</keyword>
<protein>
    <recommendedName>
        <fullName evidence="6">Tafazzin family protein</fullName>
    </recommendedName>
</protein>
<evidence type="ECO:0000313" key="8">
    <source>
        <dbReference type="EMBL" id="KAH0565633.1"/>
    </source>
</evidence>
<evidence type="ECO:0000256" key="4">
    <source>
        <dbReference type="ARBA" id="ARBA00023136"/>
    </source>
</evidence>
<dbReference type="AlphaFoldDB" id="A0A9P8RT20"/>
<keyword evidence="5" id="KW-0012">Acyltransferase</keyword>